<dbReference type="InterPro" id="IPR034660">
    <property type="entry name" value="DinB/YfiT-like"/>
</dbReference>
<dbReference type="Pfam" id="PF11716">
    <property type="entry name" value="MDMPI_N"/>
    <property type="match status" value="1"/>
</dbReference>
<dbReference type="InterPro" id="IPR024344">
    <property type="entry name" value="MDMPI_metal-binding"/>
</dbReference>
<dbReference type="GO" id="GO:0046872">
    <property type="term" value="F:metal ion binding"/>
    <property type="evidence" value="ECO:0007669"/>
    <property type="project" value="InterPro"/>
</dbReference>
<organism evidence="2 3">
    <name type="scientific">Mycolicibacterium litorale</name>
    <dbReference type="NCBI Taxonomy" id="758802"/>
    <lineage>
        <taxon>Bacteria</taxon>
        <taxon>Bacillati</taxon>
        <taxon>Actinomycetota</taxon>
        <taxon>Actinomycetes</taxon>
        <taxon>Mycobacteriales</taxon>
        <taxon>Mycobacteriaceae</taxon>
        <taxon>Mycolicibacterium</taxon>
    </lineage>
</organism>
<dbReference type="RefSeq" id="WP_232100533.1">
    <property type="nucleotide sequence ID" value="NZ_AP023287.1"/>
</dbReference>
<dbReference type="SUPFAM" id="SSF109854">
    <property type="entry name" value="DinB/YfiT-like putative metalloenzymes"/>
    <property type="match status" value="1"/>
</dbReference>
<evidence type="ECO:0000313" key="3">
    <source>
        <dbReference type="Proteomes" id="UP000515734"/>
    </source>
</evidence>
<reference evidence="2 3" key="1">
    <citation type="submission" date="2020-07" db="EMBL/GenBank/DDBJ databases">
        <title>Complete genome sequence of Mycolicibacterium litorale like strain isolated from cardiac implantable electronic device infection.</title>
        <authorList>
            <person name="Fukano H."/>
            <person name="Miyama H."/>
            <person name="Hoshino Y."/>
        </authorList>
    </citation>
    <scope>NUCLEOTIDE SEQUENCE [LARGE SCALE GENOMIC DNA]</scope>
    <source>
        <strain evidence="2 3">NIIDNTM18</strain>
    </source>
</reference>
<evidence type="ECO:0000259" key="1">
    <source>
        <dbReference type="Pfam" id="PF11716"/>
    </source>
</evidence>
<dbReference type="AlphaFoldDB" id="A0A6S6NXD4"/>
<name>A0A6S6NXD4_9MYCO</name>
<protein>
    <recommendedName>
        <fullName evidence="1">Mycothiol-dependent maleylpyruvate isomerase metal-binding domain-containing protein</fullName>
    </recommendedName>
</protein>
<gene>
    <name evidence="2" type="ORF">NIIDNTM18_12110</name>
</gene>
<accession>A0A6S6NXD4</accession>
<sequence length="223" mass="24370">MPTTEAEHSARLYRECQERTAQVVSGLDEVGWGTAVPTCPGWSVRDVVAHLVAVAQEWCDGRLAGVPTDEHTAAQVARFRDVGTADLLAAWQEATARLGESATRRGLVAPVGDVVSHEHDIRGALGRPGARDSAAVRYVCDQLLDMLEPPVALRVIVEDGEHRSGPTLHDHELRLRTSRFDVLRWRTGRRSRRQLAAMDWSGDPGPVLDTLCLFGPAATDIVE</sequence>
<dbReference type="InterPro" id="IPR017517">
    <property type="entry name" value="Maleyloyr_isom"/>
</dbReference>
<dbReference type="Proteomes" id="UP000515734">
    <property type="component" value="Chromosome"/>
</dbReference>
<evidence type="ECO:0000313" key="2">
    <source>
        <dbReference type="EMBL" id="BCI51933.1"/>
    </source>
</evidence>
<proteinExistence type="predicted"/>
<dbReference type="NCBIfam" id="TIGR03083">
    <property type="entry name" value="maleylpyruvate isomerase family mycothiol-dependent enzyme"/>
    <property type="match status" value="1"/>
</dbReference>
<dbReference type="Gene3D" id="1.20.120.450">
    <property type="entry name" value="dinb family like domain"/>
    <property type="match status" value="1"/>
</dbReference>
<dbReference type="EMBL" id="AP023287">
    <property type="protein sequence ID" value="BCI51933.1"/>
    <property type="molecule type" value="Genomic_DNA"/>
</dbReference>
<feature type="domain" description="Mycothiol-dependent maleylpyruvate isomerase metal-binding" evidence="1">
    <location>
        <begin position="14"/>
        <end position="103"/>
    </location>
</feature>